<evidence type="ECO:0000313" key="4">
    <source>
        <dbReference type="Proteomes" id="UP000383932"/>
    </source>
</evidence>
<comment type="caution">
    <text evidence="3">The sequence shown here is derived from an EMBL/GenBank/DDBJ whole genome shotgun (WGS) entry which is preliminary data.</text>
</comment>
<sequence length="480" mass="54678">MPKSSVSHKYAVVAGYHGPSRTSERQSLTYEQKLQVIDFYWRTKDHLNLTQMVEPLRAMGFKTICPQTISRYVKQEAHLREYVGSNVNRLHSKRETLVSLPTVDTAVYEWVQQSLRAHARLSDAVICEKARQLCELSGVPSQDAIQFSRGWLRRFKQRNGLKRFRFHGERASAPVERIQPERLRMRPIIAGYEPRNVLNVDETGLYWRMPPKTGIADSERGGLKDDKSRMTYVLCANMDGSEKRRPLIIGTAKQPRCFGSRTPAECGFDYHTSPTAWMNATIWQEFLADLNEDMRQQNRHILLLCDNARPHMHDPDAYSHVRVEFLAPNLTAYLQPLDAGVIAAFKARYRSDFIKLVIQRNDAGIANIYKIDQLQAMQLAEAAWASVSSETITNCWQHTGICPELVATSPPSPSHDDPDDIRLMLLTYLGLNPGSMNPNVHPDVYRMVDALSQELPMEEQFNNAQLLEEARAKVSGARIA</sequence>
<dbReference type="InterPro" id="IPR050863">
    <property type="entry name" value="CenT-Element_Derived"/>
</dbReference>
<dbReference type="OrthoDB" id="162969at2759"/>
<dbReference type="Gene3D" id="1.10.10.60">
    <property type="entry name" value="Homeodomain-like"/>
    <property type="match status" value="1"/>
</dbReference>
<evidence type="ECO:0000259" key="2">
    <source>
        <dbReference type="PROSITE" id="PS51253"/>
    </source>
</evidence>
<keyword evidence="4" id="KW-1185">Reference proteome</keyword>
<dbReference type="GO" id="GO:0005634">
    <property type="term" value="C:nucleus"/>
    <property type="evidence" value="ECO:0007669"/>
    <property type="project" value="TreeGrafter"/>
</dbReference>
<dbReference type="AlphaFoldDB" id="A0A5N5Q734"/>
<dbReference type="InterPro" id="IPR009057">
    <property type="entry name" value="Homeodomain-like_sf"/>
</dbReference>
<dbReference type="PROSITE" id="PS51253">
    <property type="entry name" value="HTH_CENPB"/>
    <property type="match status" value="1"/>
</dbReference>
<dbReference type="InterPro" id="IPR006600">
    <property type="entry name" value="HTH_CenpB_DNA-bd_dom"/>
</dbReference>
<gene>
    <name evidence="3" type="ORF">CTheo_8986</name>
</gene>
<dbReference type="Proteomes" id="UP000383932">
    <property type="component" value="Unassembled WGS sequence"/>
</dbReference>
<protein>
    <submittedName>
        <fullName evidence="3">Tigger transposable element-derived protein</fullName>
    </submittedName>
</protein>
<dbReference type="Pfam" id="PF03221">
    <property type="entry name" value="HTH_Tnp_Tc5"/>
    <property type="match status" value="1"/>
</dbReference>
<dbReference type="PANTHER" id="PTHR19303">
    <property type="entry name" value="TRANSPOSON"/>
    <property type="match status" value="1"/>
</dbReference>
<keyword evidence="1" id="KW-0238">DNA-binding</keyword>
<dbReference type="PANTHER" id="PTHR19303:SF73">
    <property type="entry name" value="PROTEIN PDC2"/>
    <property type="match status" value="1"/>
</dbReference>
<dbReference type="Pfam" id="PF03184">
    <property type="entry name" value="DDE_1"/>
    <property type="match status" value="1"/>
</dbReference>
<dbReference type="SUPFAM" id="SSF46689">
    <property type="entry name" value="Homeodomain-like"/>
    <property type="match status" value="1"/>
</dbReference>
<dbReference type="InterPro" id="IPR004875">
    <property type="entry name" value="DDE_SF_endonuclease_dom"/>
</dbReference>
<proteinExistence type="predicted"/>
<evidence type="ECO:0000256" key="1">
    <source>
        <dbReference type="ARBA" id="ARBA00023125"/>
    </source>
</evidence>
<accession>A0A5N5Q734</accession>
<feature type="domain" description="HTH CENPB-type" evidence="2">
    <location>
        <begin position="91"/>
        <end position="165"/>
    </location>
</feature>
<organism evidence="3 4">
    <name type="scientific">Ceratobasidium theobromae</name>
    <dbReference type="NCBI Taxonomy" id="1582974"/>
    <lineage>
        <taxon>Eukaryota</taxon>
        <taxon>Fungi</taxon>
        <taxon>Dikarya</taxon>
        <taxon>Basidiomycota</taxon>
        <taxon>Agaricomycotina</taxon>
        <taxon>Agaricomycetes</taxon>
        <taxon>Cantharellales</taxon>
        <taxon>Ceratobasidiaceae</taxon>
        <taxon>Ceratobasidium</taxon>
    </lineage>
</organism>
<evidence type="ECO:0000313" key="3">
    <source>
        <dbReference type="EMBL" id="KAB5587575.1"/>
    </source>
</evidence>
<reference evidence="3 4" key="1">
    <citation type="journal article" date="2019" name="Fungal Biol. Biotechnol.">
        <title>Draft genome sequence of fastidious pathogen Ceratobasidium theobromae, which causes vascular-streak dieback in Theobroma cacao.</title>
        <authorList>
            <person name="Ali S.S."/>
            <person name="Asman A."/>
            <person name="Shao J."/>
            <person name="Firmansyah A.P."/>
            <person name="Susilo A.W."/>
            <person name="Rosmana A."/>
            <person name="McMahon P."/>
            <person name="Junaid M."/>
            <person name="Guest D."/>
            <person name="Kheng T.Y."/>
            <person name="Meinhardt L.W."/>
            <person name="Bailey B.A."/>
        </authorList>
    </citation>
    <scope>NUCLEOTIDE SEQUENCE [LARGE SCALE GENOMIC DNA]</scope>
    <source>
        <strain evidence="3 4">CT2</strain>
    </source>
</reference>
<dbReference type="SMART" id="SM00674">
    <property type="entry name" value="CENPB"/>
    <property type="match status" value="1"/>
</dbReference>
<name>A0A5N5Q734_9AGAM</name>
<dbReference type="EMBL" id="SSOP01000966">
    <property type="protein sequence ID" value="KAB5587575.1"/>
    <property type="molecule type" value="Genomic_DNA"/>
</dbReference>
<dbReference type="GO" id="GO:0003677">
    <property type="term" value="F:DNA binding"/>
    <property type="evidence" value="ECO:0007669"/>
    <property type="project" value="UniProtKB-KW"/>
</dbReference>